<organism evidence="2">
    <name type="scientific">Klebsiella sp. 6177</name>
    <dbReference type="NCBI Taxonomy" id="1497816"/>
    <lineage>
        <taxon>Bacteria</taxon>
        <taxon>Pseudomonadati</taxon>
        <taxon>Pseudomonadota</taxon>
        <taxon>Gammaproteobacteria</taxon>
        <taxon>Enterobacterales</taxon>
        <taxon>Enterobacteriaceae</taxon>
        <taxon>Klebsiella/Raoultella group</taxon>
        <taxon>Klebsiella</taxon>
    </lineage>
</organism>
<name>A0A0P0YRD2_9ENTR</name>
<feature type="signal peptide" evidence="1">
    <location>
        <begin position="1"/>
        <end position="30"/>
    </location>
</feature>
<reference evidence="2" key="2">
    <citation type="journal article" date="2015" name="Sci. Rep.">
        <title>Genetic analysis of capsular polysaccharide synthesis gene clusters in 79 capsular types of Klebsiella spp.</title>
        <authorList>
            <person name="Pan Y.J."/>
            <person name="Lin T.L."/>
            <person name="Chen C.T."/>
            <person name="Chen Y.Y."/>
            <person name="Hsieh P.F."/>
            <person name="Hsu C.R."/>
            <person name="Wu M.C."/>
            <person name="Wang J.T."/>
        </authorList>
    </citation>
    <scope>NUCLEOTIDE SEQUENCE</scope>
    <source>
        <strain evidence="2">6177</strain>
    </source>
</reference>
<reference evidence="2" key="1">
    <citation type="submission" date="2014-04" db="EMBL/GenBank/DDBJ databases">
        <authorList>
            <person name="Harrison E."/>
        </authorList>
    </citation>
    <scope>NUCLEOTIDE SEQUENCE</scope>
    <source>
        <strain evidence="2">6177</strain>
    </source>
</reference>
<evidence type="ECO:0000313" key="2">
    <source>
        <dbReference type="EMBL" id="BAT23762.1"/>
    </source>
</evidence>
<dbReference type="InterPro" id="IPR017853">
    <property type="entry name" value="GH"/>
</dbReference>
<protein>
    <recommendedName>
        <fullName evidence="3">Glycosyl hydrolase</fullName>
    </recommendedName>
</protein>
<dbReference type="EMBL" id="AB924578">
    <property type="protein sequence ID" value="BAT23762.1"/>
    <property type="molecule type" value="Genomic_DNA"/>
</dbReference>
<proteinExistence type="predicted"/>
<keyword evidence="1" id="KW-0732">Signal</keyword>
<accession>A0A0P0YRD2</accession>
<evidence type="ECO:0000256" key="1">
    <source>
        <dbReference type="SAM" id="SignalP"/>
    </source>
</evidence>
<evidence type="ECO:0008006" key="3">
    <source>
        <dbReference type="Google" id="ProtNLM"/>
    </source>
</evidence>
<feature type="chain" id="PRO_5006057740" description="Glycosyl hydrolase" evidence="1">
    <location>
        <begin position="31"/>
        <end position="324"/>
    </location>
</feature>
<dbReference type="AlphaFoldDB" id="A0A0P0YRD2"/>
<sequence>MIHYWGENMLVKKKFLLLMFLILHSINAHANQVWFCPINTDFIDNNNHVKEWPIASKKIKVIKFYHGLIYNTDVSILKNRFDILHDLGIKIAIELPIMIDPYPDNKKYIEGFEGSNYVKKIISKLKNNNISVDFFVMDEPLYFGAYRGENKSLGAKVAVESVVEKSISNIELIKKNYPNAELGLVEPIQLFMNDDFYNYFKLYNDEMKLRKVDIKFIQDDIVWNKFDKGVVLSLSNRLKVNNISFDVIINSSVKANTNSQWIDSANGNLRLIFDLIKKNQIGVVFQSWNKYPDKIIPEWSPNSHLSQVVFFEKLMQLNSNGTQK</sequence>
<dbReference type="SUPFAM" id="SSF51445">
    <property type="entry name" value="(Trans)glycosidases"/>
    <property type="match status" value="1"/>
</dbReference>